<feature type="compositionally biased region" description="Basic residues" evidence="1">
    <location>
        <begin position="156"/>
        <end position="166"/>
    </location>
</feature>
<sequence length="301" mass="34139">MDLNTSESLAEIENKNNQTTSKDQNNVIGKFLQHLQEKKNKNEVEVEPTQTNLDRESGVTAINKYNPYEQDDDEDDEVFNTINRIPIPVLPLELDYKPKNVDFSYSFNEAYKIQNLAMNNKTLLTKMKEQLPEIGFFRLNVNTGGKRHTGEGYKSTTHKKKERRRNSSTTKPRSQKKGDSNDKPESSLEEKVEMLKLEQEISSTGNKMQDFELFKQMMRGGNVKESADIEQDNTFVASKDTNKNGLTGMFALTDLENESFSTLEPNNNSSKDLVGEKNSGSNSDGTETKKGSKYASFLKES</sequence>
<proteinExistence type="predicted"/>
<accession>A0A1B7TBM4</accession>
<feature type="region of interest" description="Disordered" evidence="1">
    <location>
        <begin position="260"/>
        <end position="301"/>
    </location>
</feature>
<comment type="caution">
    <text evidence="2">The sequence shown here is derived from an EMBL/GenBank/DDBJ whole genome shotgun (WGS) entry which is preliminary data.</text>
</comment>
<feature type="compositionally biased region" description="Polar residues" evidence="1">
    <location>
        <begin position="15"/>
        <end position="25"/>
    </location>
</feature>
<evidence type="ECO:0000256" key="1">
    <source>
        <dbReference type="SAM" id="MobiDB-lite"/>
    </source>
</evidence>
<dbReference type="OrthoDB" id="10405920at2759"/>
<gene>
    <name evidence="2" type="ORF">HANVADRAFT_89472</name>
</gene>
<feature type="region of interest" description="Disordered" evidence="1">
    <location>
        <begin position="141"/>
        <end position="189"/>
    </location>
</feature>
<feature type="non-terminal residue" evidence="2">
    <location>
        <position position="301"/>
    </location>
</feature>
<keyword evidence="3" id="KW-1185">Reference proteome</keyword>
<dbReference type="AlphaFoldDB" id="A0A1B7TBM4"/>
<evidence type="ECO:0000313" key="2">
    <source>
        <dbReference type="EMBL" id="OBA26113.1"/>
    </source>
</evidence>
<evidence type="ECO:0000313" key="3">
    <source>
        <dbReference type="Proteomes" id="UP000092321"/>
    </source>
</evidence>
<reference evidence="3" key="1">
    <citation type="journal article" date="2016" name="Proc. Natl. Acad. Sci. U.S.A.">
        <title>Comparative genomics of biotechnologically important yeasts.</title>
        <authorList>
            <person name="Riley R."/>
            <person name="Haridas S."/>
            <person name="Wolfe K.H."/>
            <person name="Lopes M.R."/>
            <person name="Hittinger C.T."/>
            <person name="Goeker M."/>
            <person name="Salamov A.A."/>
            <person name="Wisecaver J.H."/>
            <person name="Long T.M."/>
            <person name="Calvey C.H."/>
            <person name="Aerts A.L."/>
            <person name="Barry K.W."/>
            <person name="Choi C."/>
            <person name="Clum A."/>
            <person name="Coughlan A.Y."/>
            <person name="Deshpande S."/>
            <person name="Douglass A.P."/>
            <person name="Hanson S.J."/>
            <person name="Klenk H.-P."/>
            <person name="LaButti K.M."/>
            <person name="Lapidus A."/>
            <person name="Lindquist E.A."/>
            <person name="Lipzen A.M."/>
            <person name="Meier-Kolthoff J.P."/>
            <person name="Ohm R.A."/>
            <person name="Otillar R.P."/>
            <person name="Pangilinan J.L."/>
            <person name="Peng Y."/>
            <person name="Rokas A."/>
            <person name="Rosa C.A."/>
            <person name="Scheuner C."/>
            <person name="Sibirny A.A."/>
            <person name="Slot J.C."/>
            <person name="Stielow J.B."/>
            <person name="Sun H."/>
            <person name="Kurtzman C.P."/>
            <person name="Blackwell M."/>
            <person name="Grigoriev I.V."/>
            <person name="Jeffries T.W."/>
        </authorList>
    </citation>
    <scope>NUCLEOTIDE SEQUENCE [LARGE SCALE GENOMIC DNA]</scope>
    <source>
        <strain evidence="3">NRRL Y-1626</strain>
    </source>
</reference>
<name>A0A1B7TBM4_9ASCO</name>
<dbReference type="Proteomes" id="UP000092321">
    <property type="component" value="Unassembled WGS sequence"/>
</dbReference>
<protein>
    <submittedName>
        <fullName evidence="2">Uncharacterized protein</fullName>
    </submittedName>
</protein>
<feature type="compositionally biased region" description="Basic and acidic residues" evidence="1">
    <location>
        <begin position="176"/>
        <end position="189"/>
    </location>
</feature>
<dbReference type="EMBL" id="LXPE01000024">
    <property type="protein sequence ID" value="OBA26113.1"/>
    <property type="molecule type" value="Genomic_DNA"/>
</dbReference>
<feature type="region of interest" description="Disordered" evidence="1">
    <location>
        <begin position="1"/>
        <end position="25"/>
    </location>
</feature>
<organism evidence="2 3">
    <name type="scientific">Hanseniaspora valbyensis NRRL Y-1626</name>
    <dbReference type="NCBI Taxonomy" id="766949"/>
    <lineage>
        <taxon>Eukaryota</taxon>
        <taxon>Fungi</taxon>
        <taxon>Dikarya</taxon>
        <taxon>Ascomycota</taxon>
        <taxon>Saccharomycotina</taxon>
        <taxon>Saccharomycetes</taxon>
        <taxon>Saccharomycodales</taxon>
        <taxon>Saccharomycodaceae</taxon>
        <taxon>Hanseniaspora</taxon>
    </lineage>
</organism>
<feature type="compositionally biased region" description="Polar residues" evidence="1">
    <location>
        <begin position="260"/>
        <end position="271"/>
    </location>
</feature>